<reference evidence="3" key="4">
    <citation type="journal article" date="2015" name="G3 (Bethesda)">
        <title>Genome sequences of three phytopathogenic species of the Magnaporthaceae family of fungi.</title>
        <authorList>
            <person name="Okagaki L.H."/>
            <person name="Nunes C.C."/>
            <person name="Sailsbery J."/>
            <person name="Clay B."/>
            <person name="Brown D."/>
            <person name="John T."/>
            <person name="Oh Y."/>
            <person name="Young N."/>
            <person name="Fitzgerald M."/>
            <person name="Haas B.J."/>
            <person name="Zeng Q."/>
            <person name="Young S."/>
            <person name="Adiconis X."/>
            <person name="Fan L."/>
            <person name="Levin J.Z."/>
            <person name="Mitchell T.K."/>
            <person name="Okubara P.A."/>
            <person name="Farman M.L."/>
            <person name="Kohn L.M."/>
            <person name="Birren B."/>
            <person name="Ma L.-J."/>
            <person name="Dean R.A."/>
        </authorList>
    </citation>
    <scope>NUCLEOTIDE SEQUENCE</scope>
    <source>
        <strain evidence="3">ATCC 64411 / 73-15</strain>
    </source>
</reference>
<feature type="compositionally biased region" description="Low complexity" evidence="1">
    <location>
        <begin position="42"/>
        <end position="53"/>
    </location>
</feature>
<keyword evidence="4" id="KW-1185">Reference proteome</keyword>
<reference evidence="3" key="5">
    <citation type="submission" date="2015-06" db="UniProtKB">
        <authorList>
            <consortium name="EnsemblFungi"/>
        </authorList>
    </citation>
    <scope>IDENTIFICATION</scope>
    <source>
        <strain evidence="3">ATCC 64411</strain>
    </source>
</reference>
<dbReference type="Proteomes" id="UP000011715">
    <property type="component" value="Unassembled WGS sequence"/>
</dbReference>
<dbReference type="AlphaFoldDB" id="A0A0C4E022"/>
<evidence type="ECO:0000256" key="1">
    <source>
        <dbReference type="SAM" id="MobiDB-lite"/>
    </source>
</evidence>
<sequence>MQPDENRNITLPQESLPHQSIQVPVELAPRSRAKTEQANEMAASRPSPSAPSLLAQGSIVRGRRDGWMTIETEKTCCVWFGECRANECGVCSCFTFLMLPFSFCFVLRITKPFPKLCYSPAEAVVPHWHGSATRASSLATRPEGQGHHLKVPGGQFQ</sequence>
<dbReference type="EMBL" id="ADBL01001364">
    <property type="status" value="NOT_ANNOTATED_CDS"/>
    <property type="molecule type" value="Genomic_DNA"/>
</dbReference>
<dbReference type="EMBL" id="GL876969">
    <property type="protein sequence ID" value="KLU86676.1"/>
    <property type="molecule type" value="Genomic_DNA"/>
</dbReference>
<feature type="region of interest" description="Disordered" evidence="1">
    <location>
        <begin position="29"/>
        <end position="53"/>
    </location>
</feature>
<proteinExistence type="predicted"/>
<evidence type="ECO:0000313" key="2">
    <source>
        <dbReference type="EMBL" id="KLU86676.1"/>
    </source>
</evidence>
<dbReference type="EnsemblFungi" id="MAPG_05688T0">
    <property type="protein sequence ID" value="MAPG_05688T0"/>
    <property type="gene ID" value="MAPG_05688"/>
</dbReference>
<gene>
    <name evidence="2" type="ORF">MAPG_05688</name>
</gene>
<evidence type="ECO:0000313" key="4">
    <source>
        <dbReference type="Proteomes" id="UP000011715"/>
    </source>
</evidence>
<feature type="region of interest" description="Disordered" evidence="1">
    <location>
        <begin position="135"/>
        <end position="157"/>
    </location>
</feature>
<dbReference type="VEuPathDB" id="FungiDB:MAPG_05688"/>
<protein>
    <submittedName>
        <fullName evidence="2 3">Uncharacterized protein</fullName>
    </submittedName>
</protein>
<organism evidence="3 4">
    <name type="scientific">Magnaporthiopsis poae (strain ATCC 64411 / 73-15)</name>
    <name type="common">Kentucky bluegrass fungus</name>
    <name type="synonym">Magnaporthe poae</name>
    <dbReference type="NCBI Taxonomy" id="644358"/>
    <lineage>
        <taxon>Eukaryota</taxon>
        <taxon>Fungi</taxon>
        <taxon>Dikarya</taxon>
        <taxon>Ascomycota</taxon>
        <taxon>Pezizomycotina</taxon>
        <taxon>Sordariomycetes</taxon>
        <taxon>Sordariomycetidae</taxon>
        <taxon>Magnaporthales</taxon>
        <taxon>Magnaporthaceae</taxon>
        <taxon>Magnaporthiopsis</taxon>
    </lineage>
</organism>
<reference evidence="2" key="3">
    <citation type="submission" date="2011-03" db="EMBL/GenBank/DDBJ databases">
        <title>Annotation of Magnaporthe poae ATCC 64411.</title>
        <authorList>
            <person name="Ma L.-J."/>
            <person name="Dead R."/>
            <person name="Young S.K."/>
            <person name="Zeng Q."/>
            <person name="Gargeya S."/>
            <person name="Fitzgerald M."/>
            <person name="Haas B."/>
            <person name="Abouelleil A."/>
            <person name="Alvarado L."/>
            <person name="Arachchi H.M."/>
            <person name="Berlin A."/>
            <person name="Brown A."/>
            <person name="Chapman S.B."/>
            <person name="Chen Z."/>
            <person name="Dunbar C."/>
            <person name="Freedman E."/>
            <person name="Gearin G."/>
            <person name="Gellesch M."/>
            <person name="Goldberg J."/>
            <person name="Griggs A."/>
            <person name="Gujja S."/>
            <person name="Heiman D."/>
            <person name="Howarth C."/>
            <person name="Larson L."/>
            <person name="Lui A."/>
            <person name="MacDonald P.J.P."/>
            <person name="Mehta T."/>
            <person name="Montmayeur A."/>
            <person name="Murphy C."/>
            <person name="Neiman D."/>
            <person name="Pearson M."/>
            <person name="Priest M."/>
            <person name="Roberts A."/>
            <person name="Saif S."/>
            <person name="Shea T."/>
            <person name="Shenoy N."/>
            <person name="Sisk P."/>
            <person name="Stolte C."/>
            <person name="Sykes S."/>
            <person name="Yandava C."/>
            <person name="Wortman J."/>
            <person name="Nusbaum C."/>
            <person name="Birren B."/>
        </authorList>
    </citation>
    <scope>NUCLEOTIDE SEQUENCE</scope>
    <source>
        <strain evidence="2">ATCC 64411</strain>
    </source>
</reference>
<evidence type="ECO:0000313" key="3">
    <source>
        <dbReference type="EnsemblFungi" id="MAPG_05688T0"/>
    </source>
</evidence>
<reference evidence="4" key="1">
    <citation type="submission" date="2010-05" db="EMBL/GenBank/DDBJ databases">
        <title>The genome sequence of Magnaporthe poae strain ATCC 64411.</title>
        <authorList>
            <person name="Ma L.-J."/>
            <person name="Dead R."/>
            <person name="Young S."/>
            <person name="Zeng Q."/>
            <person name="Koehrsen M."/>
            <person name="Alvarado L."/>
            <person name="Berlin A."/>
            <person name="Chapman S.B."/>
            <person name="Chen Z."/>
            <person name="Freedman E."/>
            <person name="Gellesch M."/>
            <person name="Goldberg J."/>
            <person name="Griggs A."/>
            <person name="Gujja S."/>
            <person name="Heilman E.R."/>
            <person name="Heiman D."/>
            <person name="Hepburn T."/>
            <person name="Howarth C."/>
            <person name="Jen D."/>
            <person name="Larson L."/>
            <person name="Mehta T."/>
            <person name="Neiman D."/>
            <person name="Pearson M."/>
            <person name="Roberts A."/>
            <person name="Saif S."/>
            <person name="Shea T."/>
            <person name="Shenoy N."/>
            <person name="Sisk P."/>
            <person name="Stolte C."/>
            <person name="Sykes S."/>
            <person name="Walk T."/>
            <person name="White J."/>
            <person name="Yandava C."/>
            <person name="Haas B."/>
            <person name="Nusbaum C."/>
            <person name="Birren B."/>
        </authorList>
    </citation>
    <scope>NUCLEOTIDE SEQUENCE [LARGE SCALE GENOMIC DNA]</scope>
    <source>
        <strain evidence="4">ATCC 64411 / 73-15</strain>
    </source>
</reference>
<accession>A0A0C4E022</accession>
<name>A0A0C4E022_MAGP6</name>
<reference evidence="2" key="2">
    <citation type="submission" date="2010-05" db="EMBL/GenBank/DDBJ databases">
        <title>The Genome Sequence of Magnaporthe poae strain ATCC 64411.</title>
        <authorList>
            <consortium name="The Broad Institute Genome Sequencing Platform"/>
            <consortium name="Broad Institute Genome Sequencing Center for Infectious Disease"/>
            <person name="Ma L.-J."/>
            <person name="Dead R."/>
            <person name="Young S."/>
            <person name="Zeng Q."/>
            <person name="Koehrsen M."/>
            <person name="Alvarado L."/>
            <person name="Berlin A."/>
            <person name="Chapman S.B."/>
            <person name="Chen Z."/>
            <person name="Freedman E."/>
            <person name="Gellesch M."/>
            <person name="Goldberg J."/>
            <person name="Griggs A."/>
            <person name="Gujja S."/>
            <person name="Heilman E.R."/>
            <person name="Heiman D."/>
            <person name="Hepburn T."/>
            <person name="Howarth C."/>
            <person name="Jen D."/>
            <person name="Larson L."/>
            <person name="Mehta T."/>
            <person name="Neiman D."/>
            <person name="Pearson M."/>
            <person name="Roberts A."/>
            <person name="Saif S."/>
            <person name="Shea T."/>
            <person name="Shenoy N."/>
            <person name="Sisk P."/>
            <person name="Stolte C."/>
            <person name="Sykes S."/>
            <person name="Walk T."/>
            <person name="White J."/>
            <person name="Yandava C."/>
            <person name="Haas B."/>
            <person name="Nusbaum C."/>
            <person name="Birren B."/>
        </authorList>
    </citation>
    <scope>NUCLEOTIDE SEQUENCE</scope>
    <source>
        <strain evidence="2">ATCC 64411</strain>
    </source>
</reference>